<feature type="region of interest" description="Disordered" evidence="1">
    <location>
        <begin position="1"/>
        <end position="26"/>
    </location>
</feature>
<dbReference type="EMBL" id="BMAW01008854">
    <property type="protein sequence ID" value="GFT10776.1"/>
    <property type="molecule type" value="Genomic_DNA"/>
</dbReference>
<evidence type="ECO:0000313" key="3">
    <source>
        <dbReference type="Proteomes" id="UP000887013"/>
    </source>
</evidence>
<sequence length="92" mass="10341">METASACRPNIPWSPPLLSPLSNPPSGTRECCQRGVQQLTFDSSIAAIANYEKREWTLFMTLSVSAYVSYWSPSHFILELIRCRKSCADAKK</sequence>
<dbReference type="AlphaFoldDB" id="A0A8X6TFY2"/>
<reference evidence="2" key="1">
    <citation type="submission" date="2020-08" db="EMBL/GenBank/DDBJ databases">
        <title>Multicomponent nature underlies the extraordinary mechanical properties of spider dragline silk.</title>
        <authorList>
            <person name="Kono N."/>
            <person name="Nakamura H."/>
            <person name="Mori M."/>
            <person name="Yoshida Y."/>
            <person name="Ohtoshi R."/>
            <person name="Malay A.D."/>
            <person name="Moran D.A.P."/>
            <person name="Tomita M."/>
            <person name="Numata K."/>
            <person name="Arakawa K."/>
        </authorList>
    </citation>
    <scope>NUCLEOTIDE SEQUENCE</scope>
</reference>
<keyword evidence="3" id="KW-1185">Reference proteome</keyword>
<name>A0A8X6TFY2_NEPPI</name>
<gene>
    <name evidence="2" type="ORF">NPIL_216241</name>
</gene>
<dbReference type="Proteomes" id="UP000887013">
    <property type="component" value="Unassembled WGS sequence"/>
</dbReference>
<evidence type="ECO:0000256" key="1">
    <source>
        <dbReference type="SAM" id="MobiDB-lite"/>
    </source>
</evidence>
<comment type="caution">
    <text evidence="2">The sequence shown here is derived from an EMBL/GenBank/DDBJ whole genome shotgun (WGS) entry which is preliminary data.</text>
</comment>
<proteinExistence type="predicted"/>
<accession>A0A8X6TFY2</accession>
<evidence type="ECO:0000313" key="2">
    <source>
        <dbReference type="EMBL" id="GFT10776.1"/>
    </source>
</evidence>
<protein>
    <submittedName>
        <fullName evidence="2">Uncharacterized protein</fullName>
    </submittedName>
</protein>
<organism evidence="2 3">
    <name type="scientific">Nephila pilipes</name>
    <name type="common">Giant wood spider</name>
    <name type="synonym">Nephila maculata</name>
    <dbReference type="NCBI Taxonomy" id="299642"/>
    <lineage>
        <taxon>Eukaryota</taxon>
        <taxon>Metazoa</taxon>
        <taxon>Ecdysozoa</taxon>
        <taxon>Arthropoda</taxon>
        <taxon>Chelicerata</taxon>
        <taxon>Arachnida</taxon>
        <taxon>Araneae</taxon>
        <taxon>Araneomorphae</taxon>
        <taxon>Entelegynae</taxon>
        <taxon>Araneoidea</taxon>
        <taxon>Nephilidae</taxon>
        <taxon>Nephila</taxon>
    </lineage>
</organism>